<comment type="similarity">
    <text evidence="2">Belongs to the anion exchanger (TC 2.A.31.3) family.</text>
</comment>
<feature type="transmembrane region" description="Helical" evidence="7">
    <location>
        <begin position="157"/>
        <end position="175"/>
    </location>
</feature>
<feature type="transmembrane region" description="Helical" evidence="7">
    <location>
        <begin position="66"/>
        <end position="85"/>
    </location>
</feature>
<sequence>MGGRWQRYPGADIVADVQGRIRVYADDWRDGWRAGSRILAPSMYVFLASLLPALAFGLQLDHDTRGTLGVVHVLAATAMTGLLQALIGGQPLLIVGVAEPIVIIYARMYEFASSQPGLQRGQLFLPWAAWVSCWTGLLLVLLAAGGACRCVSAFTRFSGELFGALIGVLFLQQAVKGIISNFRPDPNSSYGNHPAATAAASSPESTTTTTAASGTSAPESPDIISLWRLINGLWGLLLALGLLRSSLLVVRARSWRFLRKPLRGFLADYGPACMVLVWTGVSYAISSPYLYDSGSAGSNSGGDGSSNSGGGGGAVAVQERVPRRVVTPDVWNTGGGNSSSGGSSGGSSSWSVASRMGEVPGGYVAAALLPALVIAVLFYFDHSISSRMAQQPEYNLTRPPAYAWDLLLLAALTPLCGLLGLPPVNGVLPQAPMHTR</sequence>
<feature type="region of interest" description="Disordered" evidence="6">
    <location>
        <begin position="328"/>
        <end position="347"/>
    </location>
</feature>
<feature type="non-terminal residue" evidence="9">
    <location>
        <position position="1"/>
    </location>
</feature>
<evidence type="ECO:0000256" key="6">
    <source>
        <dbReference type="SAM" id="MobiDB-lite"/>
    </source>
</evidence>
<proteinExistence type="inferred from homology"/>
<dbReference type="GO" id="GO:0050801">
    <property type="term" value="P:monoatomic ion homeostasis"/>
    <property type="evidence" value="ECO:0007669"/>
    <property type="project" value="TreeGrafter"/>
</dbReference>
<dbReference type="InterPro" id="IPR003020">
    <property type="entry name" value="HCO3_transpt_euk"/>
</dbReference>
<evidence type="ECO:0000256" key="1">
    <source>
        <dbReference type="ARBA" id="ARBA00004141"/>
    </source>
</evidence>
<dbReference type="GO" id="GO:0005886">
    <property type="term" value="C:plasma membrane"/>
    <property type="evidence" value="ECO:0007669"/>
    <property type="project" value="TreeGrafter"/>
</dbReference>
<feature type="domain" description="Bicarbonate transporter-like transmembrane" evidence="8">
    <location>
        <begin position="13"/>
        <end position="286"/>
    </location>
</feature>
<evidence type="ECO:0000259" key="8">
    <source>
        <dbReference type="Pfam" id="PF00955"/>
    </source>
</evidence>
<evidence type="ECO:0000256" key="7">
    <source>
        <dbReference type="SAM" id="Phobius"/>
    </source>
</evidence>
<comment type="subcellular location">
    <subcellularLocation>
        <location evidence="1">Membrane</location>
        <topology evidence="1">Multi-pass membrane protein</topology>
    </subcellularLocation>
</comment>
<dbReference type="GO" id="GO:0006820">
    <property type="term" value="P:monoatomic anion transport"/>
    <property type="evidence" value="ECO:0007669"/>
    <property type="project" value="InterPro"/>
</dbReference>
<feature type="transmembrane region" description="Helical" evidence="7">
    <location>
        <begin position="92"/>
        <end position="112"/>
    </location>
</feature>
<reference evidence="9 10" key="1">
    <citation type="journal article" date="2021" name="Sci. Rep.">
        <title>Genome sequencing of the multicellular alga Astrephomene provides insights into convergent evolution of germ-soma differentiation.</title>
        <authorList>
            <person name="Yamashita S."/>
            <person name="Yamamoto K."/>
            <person name="Matsuzaki R."/>
            <person name="Suzuki S."/>
            <person name="Yamaguchi H."/>
            <person name="Hirooka S."/>
            <person name="Minakuchi Y."/>
            <person name="Miyagishima S."/>
            <person name="Kawachi M."/>
            <person name="Toyoda A."/>
            <person name="Nozaki H."/>
        </authorList>
    </citation>
    <scope>NUCLEOTIDE SEQUENCE [LARGE SCALE GENOMIC DNA]</scope>
    <source>
        <strain evidence="9 10">NIES-4017</strain>
    </source>
</reference>
<accession>A0AAD3E2F7</accession>
<dbReference type="AlphaFoldDB" id="A0AAD3E2F7"/>
<keyword evidence="10" id="KW-1185">Reference proteome</keyword>
<evidence type="ECO:0000256" key="5">
    <source>
        <dbReference type="ARBA" id="ARBA00023136"/>
    </source>
</evidence>
<feature type="transmembrane region" description="Helical" evidence="7">
    <location>
        <begin position="38"/>
        <end position="60"/>
    </location>
</feature>
<dbReference type="Proteomes" id="UP001054857">
    <property type="component" value="Unassembled WGS sequence"/>
</dbReference>
<dbReference type="InterPro" id="IPR011531">
    <property type="entry name" value="HCO3_transpt-like_TM_dom"/>
</dbReference>
<feature type="transmembrane region" description="Helical" evidence="7">
    <location>
        <begin position="361"/>
        <end position="380"/>
    </location>
</feature>
<comment type="caution">
    <text evidence="9">The sequence shown here is derived from an EMBL/GenBank/DDBJ whole genome shotgun (WGS) entry which is preliminary data.</text>
</comment>
<evidence type="ECO:0000256" key="4">
    <source>
        <dbReference type="ARBA" id="ARBA00022989"/>
    </source>
</evidence>
<dbReference type="Pfam" id="PF00955">
    <property type="entry name" value="HCO3_cotransp"/>
    <property type="match status" value="2"/>
</dbReference>
<feature type="compositionally biased region" description="Gly residues" evidence="6">
    <location>
        <begin position="333"/>
        <end position="345"/>
    </location>
</feature>
<feature type="domain" description="Bicarbonate transporter-like transmembrane" evidence="8">
    <location>
        <begin position="348"/>
        <end position="435"/>
    </location>
</feature>
<protein>
    <recommendedName>
        <fullName evidence="8">Bicarbonate transporter-like transmembrane domain-containing protein</fullName>
    </recommendedName>
</protein>
<dbReference type="PANTHER" id="PTHR11453">
    <property type="entry name" value="ANION EXCHANGE PROTEIN"/>
    <property type="match status" value="1"/>
</dbReference>
<keyword evidence="4 7" id="KW-1133">Transmembrane helix</keyword>
<keyword evidence="5 7" id="KW-0472">Membrane</keyword>
<dbReference type="Gene3D" id="1.10.287.570">
    <property type="entry name" value="Helical hairpin bin"/>
    <property type="match status" value="1"/>
</dbReference>
<dbReference type="PANTHER" id="PTHR11453:SF82">
    <property type="entry name" value="BORON TRANSPORTER 1"/>
    <property type="match status" value="1"/>
</dbReference>
<feature type="transmembrane region" description="Helical" evidence="7">
    <location>
        <begin position="264"/>
        <end position="285"/>
    </location>
</feature>
<evidence type="ECO:0000256" key="3">
    <source>
        <dbReference type="ARBA" id="ARBA00022692"/>
    </source>
</evidence>
<feature type="transmembrane region" description="Helical" evidence="7">
    <location>
        <begin position="124"/>
        <end position="145"/>
    </location>
</feature>
<feature type="transmembrane region" description="Helical" evidence="7">
    <location>
        <begin position="223"/>
        <end position="243"/>
    </location>
</feature>
<feature type="transmembrane region" description="Helical" evidence="7">
    <location>
        <begin position="401"/>
        <end position="421"/>
    </location>
</feature>
<evidence type="ECO:0000313" key="9">
    <source>
        <dbReference type="EMBL" id="GFR51267.1"/>
    </source>
</evidence>
<feature type="compositionally biased region" description="Low complexity" evidence="6">
    <location>
        <begin position="194"/>
        <end position="218"/>
    </location>
</feature>
<gene>
    <name evidence="9" type="ORF">Agub_g13575</name>
</gene>
<keyword evidence="3 7" id="KW-0812">Transmembrane</keyword>
<feature type="region of interest" description="Disordered" evidence="6">
    <location>
        <begin position="193"/>
        <end position="218"/>
    </location>
</feature>
<organism evidence="9 10">
    <name type="scientific">Astrephomene gubernaculifera</name>
    <dbReference type="NCBI Taxonomy" id="47775"/>
    <lineage>
        <taxon>Eukaryota</taxon>
        <taxon>Viridiplantae</taxon>
        <taxon>Chlorophyta</taxon>
        <taxon>core chlorophytes</taxon>
        <taxon>Chlorophyceae</taxon>
        <taxon>CS clade</taxon>
        <taxon>Chlamydomonadales</taxon>
        <taxon>Astrephomenaceae</taxon>
        <taxon>Astrephomene</taxon>
    </lineage>
</organism>
<dbReference type="GO" id="GO:0005452">
    <property type="term" value="F:solute:inorganic anion antiporter activity"/>
    <property type="evidence" value="ECO:0007669"/>
    <property type="project" value="InterPro"/>
</dbReference>
<evidence type="ECO:0000256" key="2">
    <source>
        <dbReference type="ARBA" id="ARBA00006262"/>
    </source>
</evidence>
<dbReference type="EMBL" id="BMAR01000048">
    <property type="protein sequence ID" value="GFR51267.1"/>
    <property type="molecule type" value="Genomic_DNA"/>
</dbReference>
<evidence type="ECO:0000313" key="10">
    <source>
        <dbReference type="Proteomes" id="UP001054857"/>
    </source>
</evidence>
<name>A0AAD3E2F7_9CHLO</name>